<protein>
    <submittedName>
        <fullName evidence="2">Uncharacterized protein</fullName>
    </submittedName>
</protein>
<reference evidence="2" key="1">
    <citation type="submission" date="2023-03" db="EMBL/GenBank/DDBJ databases">
        <title>Chromosome-scale reference genome and RAD-based genetic map of yellow starthistle (Centaurea solstitialis) reveal putative structural variation and QTLs associated with invader traits.</title>
        <authorList>
            <person name="Reatini B."/>
            <person name="Cang F.A."/>
            <person name="Jiang Q."/>
            <person name="Mckibben M.T.W."/>
            <person name="Barker M.S."/>
            <person name="Rieseberg L.H."/>
            <person name="Dlugosch K.M."/>
        </authorList>
    </citation>
    <scope>NUCLEOTIDE SEQUENCE</scope>
    <source>
        <strain evidence="2">CAN-66</strain>
        <tissue evidence="2">Leaf</tissue>
    </source>
</reference>
<name>A0AA38W2J6_9ASTR</name>
<evidence type="ECO:0000313" key="2">
    <source>
        <dbReference type="EMBL" id="KAJ9544037.1"/>
    </source>
</evidence>
<dbReference type="EMBL" id="JARYMX010000006">
    <property type="protein sequence ID" value="KAJ9544037.1"/>
    <property type="molecule type" value="Genomic_DNA"/>
</dbReference>
<accession>A0AA38W2J6</accession>
<dbReference type="AlphaFoldDB" id="A0AA38W2J6"/>
<comment type="caution">
    <text evidence="2">The sequence shown here is derived from an EMBL/GenBank/DDBJ whole genome shotgun (WGS) entry which is preliminary data.</text>
</comment>
<proteinExistence type="predicted"/>
<sequence length="120" mass="13534">MRWRKRIRGCNAVDVLDAWLMRRSMRDAVKAMEPNQQQTPNAAGMGSNTNPPRASSKSTDPARKYSTPDPGNRNNFVCHFCGKLCTGGVYRVKWHFIGGLSDVKECPNCPDHVREEHSCQ</sequence>
<organism evidence="2 3">
    <name type="scientific">Centaurea solstitialis</name>
    <name type="common">yellow star-thistle</name>
    <dbReference type="NCBI Taxonomy" id="347529"/>
    <lineage>
        <taxon>Eukaryota</taxon>
        <taxon>Viridiplantae</taxon>
        <taxon>Streptophyta</taxon>
        <taxon>Embryophyta</taxon>
        <taxon>Tracheophyta</taxon>
        <taxon>Spermatophyta</taxon>
        <taxon>Magnoliopsida</taxon>
        <taxon>eudicotyledons</taxon>
        <taxon>Gunneridae</taxon>
        <taxon>Pentapetalae</taxon>
        <taxon>asterids</taxon>
        <taxon>campanulids</taxon>
        <taxon>Asterales</taxon>
        <taxon>Asteraceae</taxon>
        <taxon>Carduoideae</taxon>
        <taxon>Cardueae</taxon>
        <taxon>Centaureinae</taxon>
        <taxon>Centaurea</taxon>
    </lineage>
</organism>
<feature type="region of interest" description="Disordered" evidence="1">
    <location>
        <begin position="29"/>
        <end position="71"/>
    </location>
</feature>
<evidence type="ECO:0000256" key="1">
    <source>
        <dbReference type="SAM" id="MobiDB-lite"/>
    </source>
</evidence>
<dbReference type="Proteomes" id="UP001172457">
    <property type="component" value="Chromosome 6"/>
</dbReference>
<keyword evidence="3" id="KW-1185">Reference proteome</keyword>
<evidence type="ECO:0000313" key="3">
    <source>
        <dbReference type="Proteomes" id="UP001172457"/>
    </source>
</evidence>
<gene>
    <name evidence="2" type="ORF">OSB04_023744</name>
</gene>
<feature type="compositionally biased region" description="Polar residues" evidence="1">
    <location>
        <begin position="34"/>
        <end position="59"/>
    </location>
</feature>